<evidence type="ECO:0000313" key="2">
    <source>
        <dbReference type="EMBL" id="CAF4218068.1"/>
    </source>
</evidence>
<organism evidence="1 3">
    <name type="scientific">Didymodactylos carnosus</name>
    <dbReference type="NCBI Taxonomy" id="1234261"/>
    <lineage>
        <taxon>Eukaryota</taxon>
        <taxon>Metazoa</taxon>
        <taxon>Spiralia</taxon>
        <taxon>Gnathifera</taxon>
        <taxon>Rotifera</taxon>
        <taxon>Eurotatoria</taxon>
        <taxon>Bdelloidea</taxon>
        <taxon>Philodinida</taxon>
        <taxon>Philodinidae</taxon>
        <taxon>Didymodactylos</taxon>
    </lineage>
</organism>
<dbReference type="AlphaFoldDB" id="A0A8S2FBW3"/>
<evidence type="ECO:0000313" key="3">
    <source>
        <dbReference type="Proteomes" id="UP000677228"/>
    </source>
</evidence>
<gene>
    <name evidence="1" type="ORF">OVA965_LOCUS33517</name>
    <name evidence="2" type="ORF">TMI583_LOCUS34408</name>
</gene>
<name>A0A8S2FBW3_9BILA</name>
<reference evidence="1" key="1">
    <citation type="submission" date="2021-02" db="EMBL/GenBank/DDBJ databases">
        <authorList>
            <person name="Nowell W R."/>
        </authorList>
    </citation>
    <scope>NUCLEOTIDE SEQUENCE</scope>
</reference>
<accession>A0A8S2FBW3</accession>
<evidence type="ECO:0000313" key="1">
    <source>
        <dbReference type="EMBL" id="CAF1415577.1"/>
    </source>
</evidence>
<dbReference type="EMBL" id="CAJNOK010027176">
    <property type="protein sequence ID" value="CAF1415577.1"/>
    <property type="molecule type" value="Genomic_DNA"/>
</dbReference>
<dbReference type="EMBL" id="CAJOBA010048929">
    <property type="protein sequence ID" value="CAF4218068.1"/>
    <property type="molecule type" value="Genomic_DNA"/>
</dbReference>
<dbReference type="Proteomes" id="UP000682733">
    <property type="component" value="Unassembled WGS sequence"/>
</dbReference>
<feature type="non-terminal residue" evidence="1">
    <location>
        <position position="1"/>
    </location>
</feature>
<dbReference type="Proteomes" id="UP000677228">
    <property type="component" value="Unassembled WGS sequence"/>
</dbReference>
<proteinExistence type="predicted"/>
<sequence length="356" mass="41520">MDNCHSTCIKQYQYEDDDEIAIDGANVCLVISGSHTFCHSYSFNSNNKFHIDFDLKSIDPLLRVYAPKRPGIGVYKLFTDSDELKKNLGIISTSVGKIAFIYKTNDEYPLEHGYRDITAVRLTPLLKERSTDKTFFIVITCAHLFSKLDIRHKIQLYRYSNDVYAKSINILMNPSSNMAQRLSIESFLLAKYFDELDKTPVNVNINPQLKVWSTINDFCFFKIYSDEESQYLLPYDNGTFDNISTGRFVGMITYASGVEDINRCLLGNHIECFATDKRINNFITIHHPAWAAFYLTIIYPLLNTEDKEKLKDYHNRYYNEPQVIAFRNEYNEKYKQMIRIYDNKRNEEGTPAKIQK</sequence>
<protein>
    <submittedName>
        <fullName evidence="1">Uncharacterized protein</fullName>
    </submittedName>
</protein>
<comment type="caution">
    <text evidence="1">The sequence shown here is derived from an EMBL/GenBank/DDBJ whole genome shotgun (WGS) entry which is preliminary data.</text>
</comment>